<dbReference type="Proteomes" id="UP000478052">
    <property type="component" value="Unassembled WGS sequence"/>
</dbReference>
<comment type="caution">
    <text evidence="1">The sequence shown here is derived from an EMBL/GenBank/DDBJ whole genome shotgun (WGS) entry which is preliminary data.</text>
</comment>
<keyword evidence="2" id="KW-1185">Reference proteome</keyword>
<evidence type="ECO:0000313" key="2">
    <source>
        <dbReference type="Proteomes" id="UP000478052"/>
    </source>
</evidence>
<sequence length="97" mass="11102">MQETRRLEAVEINTGYYRKITGRESSAGKAYIRQKGSGKTEREHRHTDFHAGFAPKWWGPVTLSKQVGKGVFLTDQQPPRKIHVSCLKRAPHNDITK</sequence>
<gene>
    <name evidence="1" type="ORF">FWK35_00028618</name>
</gene>
<reference evidence="1 2" key="1">
    <citation type="submission" date="2019-08" db="EMBL/GenBank/DDBJ databases">
        <title>Whole genome of Aphis craccivora.</title>
        <authorList>
            <person name="Voronova N.V."/>
            <person name="Shulinski R.S."/>
            <person name="Bandarenka Y.V."/>
            <person name="Zhorov D.G."/>
            <person name="Warner D."/>
        </authorList>
    </citation>
    <scope>NUCLEOTIDE SEQUENCE [LARGE SCALE GENOMIC DNA]</scope>
    <source>
        <strain evidence="1">180601</strain>
        <tissue evidence="1">Whole Body</tissue>
    </source>
</reference>
<dbReference type="AlphaFoldDB" id="A0A6G0XMX6"/>
<evidence type="ECO:0000313" key="1">
    <source>
        <dbReference type="EMBL" id="KAF0741734.1"/>
    </source>
</evidence>
<proteinExistence type="predicted"/>
<dbReference type="OrthoDB" id="6612506at2759"/>
<dbReference type="EMBL" id="VUJU01007703">
    <property type="protein sequence ID" value="KAF0741734.1"/>
    <property type="molecule type" value="Genomic_DNA"/>
</dbReference>
<accession>A0A6G0XMX6</accession>
<name>A0A6G0XMX6_APHCR</name>
<organism evidence="1 2">
    <name type="scientific">Aphis craccivora</name>
    <name type="common">Cowpea aphid</name>
    <dbReference type="NCBI Taxonomy" id="307492"/>
    <lineage>
        <taxon>Eukaryota</taxon>
        <taxon>Metazoa</taxon>
        <taxon>Ecdysozoa</taxon>
        <taxon>Arthropoda</taxon>
        <taxon>Hexapoda</taxon>
        <taxon>Insecta</taxon>
        <taxon>Pterygota</taxon>
        <taxon>Neoptera</taxon>
        <taxon>Paraneoptera</taxon>
        <taxon>Hemiptera</taxon>
        <taxon>Sternorrhyncha</taxon>
        <taxon>Aphidomorpha</taxon>
        <taxon>Aphidoidea</taxon>
        <taxon>Aphididae</taxon>
        <taxon>Aphidini</taxon>
        <taxon>Aphis</taxon>
        <taxon>Aphis</taxon>
    </lineage>
</organism>
<protein>
    <submittedName>
        <fullName evidence="1">Uncharacterized protein</fullName>
    </submittedName>
</protein>